<dbReference type="InterPro" id="IPR003890">
    <property type="entry name" value="MIF4G-like_typ-3"/>
</dbReference>
<evidence type="ECO:0000259" key="5">
    <source>
        <dbReference type="PROSITE" id="PS51366"/>
    </source>
</evidence>
<dbReference type="EMBL" id="PDNC01000126">
    <property type="protein sequence ID" value="PGG98157.1"/>
    <property type="molecule type" value="Genomic_DNA"/>
</dbReference>
<dbReference type="PANTHER" id="PTHR18034">
    <property type="entry name" value="CELL CYCLE CONTROL PROTEIN CWF22-RELATED"/>
    <property type="match status" value="1"/>
</dbReference>
<dbReference type="InterPro" id="IPR003891">
    <property type="entry name" value="Initiation_fac_eIF4g_MI"/>
</dbReference>
<feature type="compositionally biased region" description="Low complexity" evidence="4">
    <location>
        <begin position="247"/>
        <end position="260"/>
    </location>
</feature>
<keyword evidence="7" id="KW-1185">Reference proteome</keyword>
<feature type="compositionally biased region" description="Acidic residues" evidence="4">
    <location>
        <begin position="281"/>
        <end position="301"/>
    </location>
</feature>
<dbReference type="Pfam" id="PF02847">
    <property type="entry name" value="MA3"/>
    <property type="match status" value="1"/>
</dbReference>
<comment type="caution">
    <text evidence="6">The sequence shown here is derived from an EMBL/GenBank/DDBJ whole genome shotgun (WGS) entry which is preliminary data.</text>
</comment>
<dbReference type="STRING" id="2060905.A0A2B7WNT9"/>
<comment type="similarity">
    <text evidence="2">Belongs to the CWC22 family.</text>
</comment>
<evidence type="ECO:0000256" key="4">
    <source>
        <dbReference type="SAM" id="MobiDB-lite"/>
    </source>
</evidence>
<evidence type="ECO:0000256" key="2">
    <source>
        <dbReference type="ARBA" id="ARBA00006856"/>
    </source>
</evidence>
<gene>
    <name evidence="6" type="ORF">GX51_06944</name>
</gene>
<dbReference type="InterPro" id="IPR016024">
    <property type="entry name" value="ARM-type_fold"/>
</dbReference>
<feature type="compositionally biased region" description="Low complexity" evidence="4">
    <location>
        <begin position="210"/>
        <end position="219"/>
    </location>
</feature>
<evidence type="ECO:0000256" key="1">
    <source>
        <dbReference type="ARBA" id="ARBA00004604"/>
    </source>
</evidence>
<protein>
    <recommendedName>
        <fullName evidence="5">MI domain-containing protein</fullName>
    </recommendedName>
</protein>
<feature type="compositionally biased region" description="Polar residues" evidence="4">
    <location>
        <begin position="1"/>
        <end position="12"/>
    </location>
</feature>
<dbReference type="AlphaFoldDB" id="A0A2B7WNT9"/>
<evidence type="ECO:0000256" key="3">
    <source>
        <dbReference type="ARBA" id="ARBA00023242"/>
    </source>
</evidence>
<dbReference type="Gene3D" id="1.25.40.180">
    <property type="match status" value="1"/>
</dbReference>
<dbReference type="InterPro" id="IPR050781">
    <property type="entry name" value="CWC22_splicing_factor"/>
</dbReference>
<keyword evidence="3" id="KW-0539">Nucleus</keyword>
<dbReference type="PROSITE" id="PS51366">
    <property type="entry name" value="MI"/>
    <property type="match status" value="1"/>
</dbReference>
<accession>A0A2B7WNT9</accession>
<dbReference type="SMART" id="SM00544">
    <property type="entry name" value="MA3"/>
    <property type="match status" value="1"/>
</dbReference>
<reference evidence="6 7" key="1">
    <citation type="submission" date="2017-10" db="EMBL/GenBank/DDBJ databases">
        <title>Comparative genomics in systemic dimorphic fungi from Ajellomycetaceae.</title>
        <authorList>
            <person name="Munoz J.F."/>
            <person name="Mcewen J.G."/>
            <person name="Clay O.K."/>
            <person name="Cuomo C.A."/>
        </authorList>
    </citation>
    <scope>NUCLEOTIDE SEQUENCE [LARGE SCALE GENOMIC DNA]</scope>
    <source>
        <strain evidence="6 7">UAMH130</strain>
    </source>
</reference>
<feature type="compositionally biased region" description="Acidic residues" evidence="4">
    <location>
        <begin position="261"/>
        <end position="271"/>
    </location>
</feature>
<sequence>MPRPLYNTTQLPKQLREELGLPEPTSARRGDRRHNPRLSRKEQRKAERASNKRTQPGPREKWPQGGARGDGGNMRSAPPIGGQASGKTKQNAKVYAETAPKSILKTRREADDESEIESEEDDDDDEGGFSDLLNEDDDDDEAEEEEEEEDDNDEDLEEGSESGNERTTARPRISRAVEEKLAADDAEIATLEKKLGIKGKKGKLPQSFYDEGLGDLLGDLDGGDSEDESRKRKRDGDEWLQRKRLKAQAAARKTQKAMEGGSDEESEEGDSDSERSYASDENSEQGDYENEFEGFDDEEQEVSPPKPKTRENPYVAPVVASDTAARKYIPPSLRAPSSSEAESLIRLRRQAQGHINKLSEANLVSILRDVEKLYQDYPRHSVNITLIDLLMGMVYDSSSLQDTFIILHAGFIAALYRILGMAFGAEFIERIVKRFDEDYEGKEDGPSKQMLNAISLLSHLYNFQVIGCSLIFDYIRLFLKEINEVNTELLLKIIRNSGPQLRQDDPSSLKDIILLIQPAISQIGEAALSVRTKFMIETMTDLKNNRLKTGAAASALSSEHITRMRKVLGSLNNSRTVRSSEPIRIGRTDIHNSAKKGKWWLVGASWKNDDSTNPSASAVIDAAAALPDTLADDIGGSEIDLAQLARAHRMNTDVRRSIFVAIMSAADYRDAHVRLMKLRLKRNQEGEIPRVLLHCAMEEEAHNPYYTLIARKLCGERRMKMALMFSLWDVFKRMGEKGDMDEEDFDADIDDGGDNAVTSNAIVNLAKMFGSMVTDGALTLGILKVLDFAYLQPKTKTFVELLLVTVMVQSQQKRGKKLRKNEKAASGSKEADEQEFDEKALADVFMRTRETPQIVPRLIYFIRKVVAKTDIVASKKEKRIVQWASKVALDTLKVVSRAIDNS</sequence>
<dbReference type="SMART" id="SM00543">
    <property type="entry name" value="MIF4G"/>
    <property type="match status" value="1"/>
</dbReference>
<dbReference type="FunFam" id="1.25.40.180:FF:000050">
    <property type="entry name" value="Nuclear protein (Sgd1), putative"/>
    <property type="match status" value="1"/>
</dbReference>
<dbReference type="GO" id="GO:0005730">
    <property type="term" value="C:nucleolus"/>
    <property type="evidence" value="ECO:0007669"/>
    <property type="project" value="UniProtKB-SubCell"/>
</dbReference>
<dbReference type="SUPFAM" id="SSF48371">
    <property type="entry name" value="ARM repeat"/>
    <property type="match status" value="1"/>
</dbReference>
<feature type="compositionally biased region" description="Basic and acidic residues" evidence="4">
    <location>
        <begin position="228"/>
        <end position="241"/>
    </location>
</feature>
<feature type="compositionally biased region" description="Acidic residues" evidence="4">
    <location>
        <begin position="111"/>
        <end position="160"/>
    </location>
</feature>
<dbReference type="OrthoDB" id="361797at2759"/>
<organism evidence="6 7">
    <name type="scientific">Blastomyces parvus</name>
    <dbReference type="NCBI Taxonomy" id="2060905"/>
    <lineage>
        <taxon>Eukaryota</taxon>
        <taxon>Fungi</taxon>
        <taxon>Dikarya</taxon>
        <taxon>Ascomycota</taxon>
        <taxon>Pezizomycotina</taxon>
        <taxon>Eurotiomycetes</taxon>
        <taxon>Eurotiomycetidae</taxon>
        <taxon>Onygenales</taxon>
        <taxon>Ajellomycetaceae</taxon>
        <taxon>Blastomyces</taxon>
    </lineage>
</organism>
<comment type="subcellular location">
    <subcellularLocation>
        <location evidence="1">Nucleus</location>
        <location evidence="1">Nucleolus</location>
    </subcellularLocation>
</comment>
<name>A0A2B7WNT9_9EURO</name>
<dbReference type="PANTHER" id="PTHR18034:SF4">
    <property type="entry name" value="NUCLEOLAR MIF4G DOMAIN-CONTAINING PROTEIN 1"/>
    <property type="match status" value="1"/>
</dbReference>
<evidence type="ECO:0000313" key="7">
    <source>
        <dbReference type="Proteomes" id="UP000224080"/>
    </source>
</evidence>
<feature type="domain" description="MI" evidence="5">
    <location>
        <begin position="653"/>
        <end position="788"/>
    </location>
</feature>
<dbReference type="GO" id="GO:0042274">
    <property type="term" value="P:ribosomal small subunit biogenesis"/>
    <property type="evidence" value="ECO:0007669"/>
    <property type="project" value="TreeGrafter"/>
</dbReference>
<dbReference type="Pfam" id="PF02854">
    <property type="entry name" value="MIF4G"/>
    <property type="match status" value="1"/>
</dbReference>
<dbReference type="Proteomes" id="UP000224080">
    <property type="component" value="Unassembled WGS sequence"/>
</dbReference>
<feature type="region of interest" description="Disordered" evidence="4">
    <location>
        <begin position="1"/>
        <end position="317"/>
    </location>
</feature>
<dbReference type="GO" id="GO:0003723">
    <property type="term" value="F:RNA binding"/>
    <property type="evidence" value="ECO:0007669"/>
    <property type="project" value="InterPro"/>
</dbReference>
<proteinExistence type="inferred from homology"/>
<evidence type="ECO:0000313" key="6">
    <source>
        <dbReference type="EMBL" id="PGG98157.1"/>
    </source>
</evidence>
<feature type="compositionally biased region" description="Basic and acidic residues" evidence="4">
    <location>
        <begin position="39"/>
        <end position="50"/>
    </location>
</feature>